<accession>A0A7G7MIY2</accession>
<evidence type="ECO:0000256" key="1">
    <source>
        <dbReference type="SAM" id="Phobius"/>
    </source>
</evidence>
<evidence type="ECO:0000313" key="3">
    <source>
        <dbReference type="Proteomes" id="UP000515728"/>
    </source>
</evidence>
<keyword evidence="1" id="KW-1133">Transmembrane helix</keyword>
<dbReference type="EMBL" id="CP060131">
    <property type="protein sequence ID" value="QNG52743.1"/>
    <property type="molecule type" value="Genomic_DNA"/>
</dbReference>
<dbReference type="Proteomes" id="UP000515728">
    <property type="component" value="Chromosome"/>
</dbReference>
<dbReference type="AlphaFoldDB" id="A0A7G7MIY2"/>
<keyword evidence="1" id="KW-0472">Membrane</keyword>
<gene>
    <name evidence="2" type="ORF">H6H00_01345</name>
</gene>
<organism evidence="2 3">
    <name type="scientific">Pseudonocardia petroleophila</name>
    <dbReference type="NCBI Taxonomy" id="37331"/>
    <lineage>
        <taxon>Bacteria</taxon>
        <taxon>Bacillati</taxon>
        <taxon>Actinomycetota</taxon>
        <taxon>Actinomycetes</taxon>
        <taxon>Pseudonocardiales</taxon>
        <taxon>Pseudonocardiaceae</taxon>
        <taxon>Pseudonocardia</taxon>
    </lineage>
</organism>
<protein>
    <recommendedName>
        <fullName evidence="4">DUF4267 domain-containing protein</fullName>
    </recommendedName>
</protein>
<keyword evidence="1" id="KW-0812">Transmembrane</keyword>
<dbReference type="KEGG" id="ppel:H6H00_01345"/>
<name>A0A7G7MIY2_9PSEU</name>
<reference evidence="2 3" key="1">
    <citation type="submission" date="2020-08" db="EMBL/GenBank/DDBJ databases">
        <authorList>
            <person name="Mo P."/>
        </authorList>
    </citation>
    <scope>NUCLEOTIDE SEQUENCE [LARGE SCALE GENOMIC DNA]</scope>
    <source>
        <strain evidence="2 3">CGMCC 4.1532</strain>
    </source>
</reference>
<evidence type="ECO:0008006" key="4">
    <source>
        <dbReference type="Google" id="ProtNLM"/>
    </source>
</evidence>
<dbReference type="RefSeq" id="WP_185719572.1">
    <property type="nucleotide sequence ID" value="NZ_BAAAWI010000001.1"/>
</dbReference>
<feature type="transmembrane region" description="Helical" evidence="1">
    <location>
        <begin position="6"/>
        <end position="25"/>
    </location>
</feature>
<keyword evidence="3" id="KW-1185">Reference proteome</keyword>
<proteinExistence type="predicted"/>
<sequence length="112" mass="11503">MTATVRAVWGAVLLAAPDAVFVLATRPRSDEPRRARAVLRVLGARHLAQAGLVVLRPGPGVSAVSAAVDGVHAATCLGLAALDRRWRRPALLDAAVAAAFCLATARKSTGSS</sequence>
<evidence type="ECO:0000313" key="2">
    <source>
        <dbReference type="EMBL" id="QNG52743.1"/>
    </source>
</evidence>